<dbReference type="GO" id="GO:0016787">
    <property type="term" value="F:hydrolase activity"/>
    <property type="evidence" value="ECO:0007669"/>
    <property type="project" value="UniProtKB-KW"/>
</dbReference>
<protein>
    <submittedName>
        <fullName evidence="3">Alpha/beta hydrolase</fullName>
    </submittedName>
</protein>
<dbReference type="Pfam" id="PF12697">
    <property type="entry name" value="Abhydrolase_6"/>
    <property type="match status" value="1"/>
</dbReference>
<dbReference type="Gene3D" id="3.40.50.1820">
    <property type="entry name" value="alpha/beta hydrolase"/>
    <property type="match status" value="1"/>
</dbReference>
<dbReference type="SUPFAM" id="SSF53474">
    <property type="entry name" value="alpha/beta-Hydrolases"/>
    <property type="match status" value="1"/>
</dbReference>
<accession>A0A4Y5Z484</accession>
<keyword evidence="4" id="KW-1185">Reference proteome</keyword>
<evidence type="ECO:0000313" key="4">
    <source>
        <dbReference type="Proteomes" id="UP000316093"/>
    </source>
</evidence>
<keyword evidence="1 3" id="KW-0378">Hydrolase</keyword>
<proteinExistence type="predicted"/>
<dbReference type="GO" id="GO:0016020">
    <property type="term" value="C:membrane"/>
    <property type="evidence" value="ECO:0007669"/>
    <property type="project" value="TreeGrafter"/>
</dbReference>
<evidence type="ECO:0000256" key="1">
    <source>
        <dbReference type="ARBA" id="ARBA00022801"/>
    </source>
</evidence>
<dbReference type="InterPro" id="IPR050266">
    <property type="entry name" value="AB_hydrolase_sf"/>
</dbReference>
<dbReference type="PANTHER" id="PTHR43798:SF31">
    <property type="entry name" value="AB HYDROLASE SUPERFAMILY PROTEIN YCLE"/>
    <property type="match status" value="1"/>
</dbReference>
<dbReference type="EMBL" id="CP041046">
    <property type="protein sequence ID" value="QDE40071.1"/>
    <property type="molecule type" value="Genomic_DNA"/>
</dbReference>
<sequence>MTLSSLTRPQLFIRDHGTRGPALVFLHYFGGTSRTWQAVIDALPANIRTIAPDLRGWGQSERPLTGYTLNAYADDIEALLTGKGIADYVLVGHSMGGKIAQVIASRRPKGLRGVVLVAPSPPTPLVFPPEALAGMQTVYDTRESIEGALAHMLTATPLPDALREQVVTDSLGGSKEAKAAWPDVLSQEDITTAVRAIDVPVLVISGDADKVDTTDTLRVELLPRITTARMHVLPGVGHLVPLEAPVQAARLIKAFVESTTAASLLPTA</sequence>
<dbReference type="InterPro" id="IPR029058">
    <property type="entry name" value="AB_hydrolase_fold"/>
</dbReference>
<feature type="domain" description="AB hydrolase-1" evidence="2">
    <location>
        <begin position="23"/>
        <end position="248"/>
    </location>
</feature>
<dbReference type="Proteomes" id="UP000316093">
    <property type="component" value="Chromosome"/>
</dbReference>
<dbReference type="OrthoDB" id="9780765at2"/>
<dbReference type="AlphaFoldDB" id="A0A4Y5Z484"/>
<reference evidence="3 4" key="1">
    <citation type="submission" date="2019-06" db="EMBL/GenBank/DDBJ databases">
        <title>A complete genome sequence for Luteibacter pinisoli MAH-14.</title>
        <authorList>
            <person name="Baltrus D.A."/>
        </authorList>
    </citation>
    <scope>NUCLEOTIDE SEQUENCE [LARGE SCALE GENOMIC DNA]</scope>
    <source>
        <strain evidence="3 4">MAH-14</strain>
    </source>
</reference>
<gene>
    <name evidence="3" type="ORF">FIV34_13015</name>
</gene>
<dbReference type="PRINTS" id="PR00412">
    <property type="entry name" value="EPOXHYDRLASE"/>
</dbReference>
<name>A0A4Y5Z484_9GAMM</name>
<dbReference type="PANTHER" id="PTHR43798">
    <property type="entry name" value="MONOACYLGLYCEROL LIPASE"/>
    <property type="match status" value="1"/>
</dbReference>
<dbReference type="RefSeq" id="WP_139983431.1">
    <property type="nucleotide sequence ID" value="NZ_CP041046.1"/>
</dbReference>
<evidence type="ECO:0000259" key="2">
    <source>
        <dbReference type="Pfam" id="PF12697"/>
    </source>
</evidence>
<dbReference type="KEGG" id="lpy:FIV34_13015"/>
<dbReference type="InterPro" id="IPR000639">
    <property type="entry name" value="Epox_hydrolase-like"/>
</dbReference>
<evidence type="ECO:0000313" key="3">
    <source>
        <dbReference type="EMBL" id="QDE40071.1"/>
    </source>
</evidence>
<dbReference type="PRINTS" id="PR00111">
    <property type="entry name" value="ABHYDROLASE"/>
</dbReference>
<dbReference type="InterPro" id="IPR000073">
    <property type="entry name" value="AB_hydrolase_1"/>
</dbReference>
<organism evidence="3 4">
    <name type="scientific">Luteibacter pinisoli</name>
    <dbReference type="NCBI Taxonomy" id="2589080"/>
    <lineage>
        <taxon>Bacteria</taxon>
        <taxon>Pseudomonadati</taxon>
        <taxon>Pseudomonadota</taxon>
        <taxon>Gammaproteobacteria</taxon>
        <taxon>Lysobacterales</taxon>
        <taxon>Rhodanobacteraceae</taxon>
        <taxon>Luteibacter</taxon>
    </lineage>
</organism>